<comment type="caution">
    <text evidence="1">The sequence shown here is derived from an EMBL/GenBank/DDBJ whole genome shotgun (WGS) entry which is preliminary data.</text>
</comment>
<dbReference type="Proteomes" id="UP000629098">
    <property type="component" value="Unassembled WGS sequence"/>
</dbReference>
<evidence type="ECO:0000313" key="1">
    <source>
        <dbReference type="EMBL" id="MBD2774982.1"/>
    </source>
</evidence>
<name>A0A8J6XR14_9CYAN</name>
<dbReference type="InterPro" id="IPR022148">
    <property type="entry name" value="CopG_antitoxin"/>
</dbReference>
<reference evidence="1" key="1">
    <citation type="submission" date="2020-09" db="EMBL/GenBank/DDBJ databases">
        <title>Iningainema tapete sp. nov. (Scytonemataceae, Cyanobacteria) from greenhouses in central Florida (USA) produces two types of nodularin with biosynthetic potential for microcystin-LR and anabaenopeptins.</title>
        <authorList>
            <person name="Berthold D.E."/>
            <person name="Lefler F.W."/>
            <person name="Huang I.-S."/>
            <person name="Abdulla H."/>
            <person name="Zimba P.V."/>
            <person name="Laughinghouse H.D. IV."/>
        </authorList>
    </citation>
    <scope>NUCLEOTIDE SEQUENCE</scope>
    <source>
        <strain evidence="1">BLCCT55</strain>
    </source>
</reference>
<organism evidence="1 2">
    <name type="scientific">Iningainema tapete BLCC-T55</name>
    <dbReference type="NCBI Taxonomy" id="2748662"/>
    <lineage>
        <taxon>Bacteria</taxon>
        <taxon>Bacillati</taxon>
        <taxon>Cyanobacteriota</taxon>
        <taxon>Cyanophyceae</taxon>
        <taxon>Nostocales</taxon>
        <taxon>Scytonemataceae</taxon>
        <taxon>Iningainema tapete</taxon>
    </lineage>
</organism>
<gene>
    <name evidence="1" type="ORF">ICL16_23670</name>
</gene>
<evidence type="ECO:0000313" key="2">
    <source>
        <dbReference type="Proteomes" id="UP000629098"/>
    </source>
</evidence>
<dbReference type="RefSeq" id="WP_190832768.1">
    <property type="nucleotide sequence ID" value="NZ_CAWPPI010000074.1"/>
</dbReference>
<proteinExistence type="predicted"/>
<accession>A0A8J6XR14</accession>
<dbReference type="AlphaFoldDB" id="A0A8J6XR14"/>
<dbReference type="EMBL" id="JACXAE010000074">
    <property type="protein sequence ID" value="MBD2774982.1"/>
    <property type="molecule type" value="Genomic_DNA"/>
</dbReference>
<sequence>MSDKHQQIEPIPDEFASLEQAAEFWDTHDTTDYLDSFETVILENVELKQRHFEVEVDVDLMKVLYEQAQHKGVGVSQLVNEMLP</sequence>
<protein>
    <submittedName>
        <fullName evidence="1">Uncharacterized protein</fullName>
    </submittedName>
</protein>
<keyword evidence="2" id="KW-1185">Reference proteome</keyword>
<dbReference type="Pfam" id="PF12441">
    <property type="entry name" value="CopG_antitoxin"/>
    <property type="match status" value="1"/>
</dbReference>